<dbReference type="Pfam" id="PF00950">
    <property type="entry name" value="ABC-3"/>
    <property type="match status" value="1"/>
</dbReference>
<keyword evidence="4 7" id="KW-1133">Transmembrane helix</keyword>
<feature type="transmembrane region" description="Helical" evidence="7">
    <location>
        <begin position="125"/>
        <end position="154"/>
    </location>
</feature>
<dbReference type="InterPro" id="IPR037294">
    <property type="entry name" value="ABC_BtuC-like"/>
</dbReference>
<proteinExistence type="inferred from homology"/>
<protein>
    <submittedName>
        <fullName evidence="8">Metal ABC transporter permease</fullName>
    </submittedName>
</protein>
<feature type="transmembrane region" description="Helical" evidence="7">
    <location>
        <begin position="223"/>
        <end position="242"/>
    </location>
</feature>
<comment type="subcellular location">
    <subcellularLocation>
        <location evidence="6">Cell membrane</location>
        <topology evidence="6">Multi-pass membrane protein</topology>
    </subcellularLocation>
    <subcellularLocation>
        <location evidence="1">Membrane</location>
        <topology evidence="1">Multi-pass membrane protein</topology>
    </subcellularLocation>
</comment>
<accession>A0ABX1SGX0</accession>
<sequence length="292" mass="30049">MIDLLLDPFRYAFFVKGLIVATLAGGLCGLVGVYITLRGMSYIGHGLSHAIFGGFAASSLIGLNYYLGAGIWGLASALAINRVSRNRRIGADAAIGVITTASFALGIALLTVFGNRGPNFDAALFGSIIGVSTADVWVLAGITVFTVAVVFGHYRDLLFATFDPEVADVSGVRVARTDALLMLVLSLSILATLTVIGVTLVAATLVIPPVVARMLTHRFSRMLWLSTVVGAGSGLAGMALSYHLDVPSGTAIVLVGAVVFVLVLAVTGGGRLRRTAGPGAVVGPARVRPPAG</sequence>
<evidence type="ECO:0000256" key="3">
    <source>
        <dbReference type="ARBA" id="ARBA00022692"/>
    </source>
</evidence>
<evidence type="ECO:0000256" key="2">
    <source>
        <dbReference type="ARBA" id="ARBA00008034"/>
    </source>
</evidence>
<evidence type="ECO:0000256" key="7">
    <source>
        <dbReference type="SAM" id="Phobius"/>
    </source>
</evidence>
<evidence type="ECO:0000313" key="8">
    <source>
        <dbReference type="EMBL" id="NMI00321.1"/>
    </source>
</evidence>
<gene>
    <name evidence="8" type="ORF">HF526_23845</name>
</gene>
<feature type="transmembrane region" description="Helical" evidence="7">
    <location>
        <begin position="93"/>
        <end position="113"/>
    </location>
</feature>
<dbReference type="SUPFAM" id="SSF81345">
    <property type="entry name" value="ABC transporter involved in vitamin B12 uptake, BtuC"/>
    <property type="match status" value="1"/>
</dbReference>
<feature type="transmembrane region" description="Helical" evidence="7">
    <location>
        <begin position="248"/>
        <end position="266"/>
    </location>
</feature>
<dbReference type="CDD" id="cd06550">
    <property type="entry name" value="TM_ABC_iron-siderophores_like"/>
    <property type="match status" value="1"/>
</dbReference>
<dbReference type="RefSeq" id="WP_169383794.1">
    <property type="nucleotide sequence ID" value="NZ_JAAXLA010000053.1"/>
</dbReference>
<comment type="caution">
    <text evidence="8">The sequence shown here is derived from an EMBL/GenBank/DDBJ whole genome shotgun (WGS) entry which is preliminary data.</text>
</comment>
<keyword evidence="6" id="KW-0813">Transport</keyword>
<dbReference type="Proteomes" id="UP000820669">
    <property type="component" value="Unassembled WGS sequence"/>
</dbReference>
<dbReference type="Gene3D" id="1.10.3470.10">
    <property type="entry name" value="ABC transporter involved in vitamin B12 uptake, BtuC"/>
    <property type="match status" value="1"/>
</dbReference>
<keyword evidence="3 6" id="KW-0812">Transmembrane</keyword>
<feature type="transmembrane region" description="Helical" evidence="7">
    <location>
        <begin position="179"/>
        <end position="211"/>
    </location>
</feature>
<dbReference type="PANTHER" id="PTHR30477:SF0">
    <property type="entry name" value="METAL TRANSPORT SYSTEM MEMBRANE PROTEIN TM_0125-RELATED"/>
    <property type="match status" value="1"/>
</dbReference>
<organism evidence="8 9">
    <name type="scientific">Pseudonocardia acidicola</name>
    <dbReference type="NCBI Taxonomy" id="2724939"/>
    <lineage>
        <taxon>Bacteria</taxon>
        <taxon>Bacillati</taxon>
        <taxon>Actinomycetota</taxon>
        <taxon>Actinomycetes</taxon>
        <taxon>Pseudonocardiales</taxon>
        <taxon>Pseudonocardiaceae</taxon>
        <taxon>Pseudonocardia</taxon>
    </lineage>
</organism>
<dbReference type="PANTHER" id="PTHR30477">
    <property type="entry name" value="ABC-TRANSPORTER METAL-BINDING PROTEIN"/>
    <property type="match status" value="1"/>
</dbReference>
<evidence type="ECO:0000256" key="4">
    <source>
        <dbReference type="ARBA" id="ARBA00022989"/>
    </source>
</evidence>
<keyword evidence="9" id="KW-1185">Reference proteome</keyword>
<keyword evidence="5 7" id="KW-0472">Membrane</keyword>
<dbReference type="EMBL" id="JAAXLA010000053">
    <property type="protein sequence ID" value="NMI00321.1"/>
    <property type="molecule type" value="Genomic_DNA"/>
</dbReference>
<evidence type="ECO:0000256" key="1">
    <source>
        <dbReference type="ARBA" id="ARBA00004141"/>
    </source>
</evidence>
<evidence type="ECO:0000313" key="9">
    <source>
        <dbReference type="Proteomes" id="UP000820669"/>
    </source>
</evidence>
<feature type="transmembrane region" description="Helical" evidence="7">
    <location>
        <begin position="49"/>
        <end position="73"/>
    </location>
</feature>
<feature type="transmembrane region" description="Helical" evidence="7">
    <location>
        <begin position="12"/>
        <end position="37"/>
    </location>
</feature>
<comment type="similarity">
    <text evidence="2 6">Belongs to the ABC-3 integral membrane protein family.</text>
</comment>
<evidence type="ECO:0000256" key="6">
    <source>
        <dbReference type="RuleBase" id="RU003943"/>
    </source>
</evidence>
<evidence type="ECO:0000256" key="5">
    <source>
        <dbReference type="ARBA" id="ARBA00023136"/>
    </source>
</evidence>
<dbReference type="InterPro" id="IPR001626">
    <property type="entry name" value="ABC_TroCD"/>
</dbReference>
<reference evidence="8 9" key="1">
    <citation type="submission" date="2020-04" db="EMBL/GenBank/DDBJ databases">
        <authorList>
            <person name="Klaysubun C."/>
            <person name="Duangmal K."/>
            <person name="Lipun K."/>
        </authorList>
    </citation>
    <scope>NUCLEOTIDE SEQUENCE [LARGE SCALE GENOMIC DNA]</scope>
    <source>
        <strain evidence="8 9">K10HN5</strain>
    </source>
</reference>
<name>A0ABX1SGX0_9PSEU</name>